<gene>
    <name evidence="1" type="ORF">GXM_03592</name>
</gene>
<dbReference type="Proteomes" id="UP000326678">
    <property type="component" value="Chromosome Gxm1"/>
</dbReference>
<proteinExistence type="predicted"/>
<dbReference type="KEGG" id="nsh:GXM_03592"/>
<keyword evidence="2" id="KW-1185">Reference proteome</keyword>
<evidence type="ECO:0000313" key="1">
    <source>
        <dbReference type="EMBL" id="QFS46112.1"/>
    </source>
</evidence>
<reference evidence="1 2" key="1">
    <citation type="submission" date="2019-10" db="EMBL/GenBank/DDBJ databases">
        <title>Genomic and transcriptomic insights into the perfect genentic adaptation of a filamentous nitrogen-fixing cyanobacterium to rice fields.</title>
        <authorList>
            <person name="Chen Z."/>
        </authorList>
    </citation>
    <scope>NUCLEOTIDE SEQUENCE [LARGE SCALE GENOMIC DNA]</scope>
    <source>
        <strain evidence="1">CCNUC1</strain>
    </source>
</reference>
<protein>
    <submittedName>
        <fullName evidence="1">Uncharacterized protein</fullName>
    </submittedName>
</protein>
<accession>A0A5P8W0C4</accession>
<sequence length="38" mass="4146">MSKDSPPFGLSLDIALLIKHQSVTETSIETPIQAYSLN</sequence>
<dbReference type="AlphaFoldDB" id="A0A5P8W0C4"/>
<organism evidence="1 2">
    <name type="scientific">Nostoc sphaeroides CCNUC1</name>
    <dbReference type="NCBI Taxonomy" id="2653204"/>
    <lineage>
        <taxon>Bacteria</taxon>
        <taxon>Bacillati</taxon>
        <taxon>Cyanobacteriota</taxon>
        <taxon>Cyanophyceae</taxon>
        <taxon>Nostocales</taxon>
        <taxon>Nostocaceae</taxon>
        <taxon>Nostoc</taxon>
    </lineage>
</organism>
<name>A0A5P8W0C4_9NOSO</name>
<dbReference type="EMBL" id="CP045226">
    <property type="protein sequence ID" value="QFS46112.1"/>
    <property type="molecule type" value="Genomic_DNA"/>
</dbReference>
<evidence type="ECO:0000313" key="2">
    <source>
        <dbReference type="Proteomes" id="UP000326678"/>
    </source>
</evidence>